<name>A0A0B5DC12_9CORY</name>
<dbReference type="AlphaFoldDB" id="A0A0B5DC12"/>
<proteinExistence type="predicted"/>
<evidence type="ECO:0000313" key="1">
    <source>
        <dbReference type="EMBL" id="AJE33693.1"/>
    </source>
</evidence>
<dbReference type="KEGG" id="chm:B842_09220"/>
<dbReference type="RefSeq" id="WP_040086330.1">
    <property type="nucleotide sequence ID" value="NZ_BCSU01000009.1"/>
</dbReference>
<gene>
    <name evidence="1" type="ORF">B842_09220</name>
</gene>
<dbReference type="OrthoDB" id="4412566at2"/>
<protein>
    <submittedName>
        <fullName evidence="1">Uncharacterized protein</fullName>
    </submittedName>
</protein>
<reference evidence="1 2" key="1">
    <citation type="submission" date="2013-04" db="EMBL/GenBank/DDBJ databases">
        <title>Complete genome sequence of Corynebacterium humireducens DSM 45392(T), isolated from a wastewater-fed microbial fuel cell.</title>
        <authorList>
            <person name="Ruckert C."/>
            <person name="Albersmeier A."/>
            <person name="Kalinowski J."/>
        </authorList>
    </citation>
    <scope>NUCLEOTIDE SEQUENCE [LARGE SCALE GENOMIC DNA]</scope>
    <source>
        <strain evidence="2">MFC-5</strain>
    </source>
</reference>
<dbReference type="STRING" id="1223515.B842_09220"/>
<dbReference type="Proteomes" id="UP000031524">
    <property type="component" value="Chromosome"/>
</dbReference>
<dbReference type="HOGENOM" id="CLU_2805171_0_0_11"/>
<dbReference type="EMBL" id="CP005286">
    <property type="protein sequence ID" value="AJE33693.1"/>
    <property type="molecule type" value="Genomic_DNA"/>
</dbReference>
<organism evidence="1 2">
    <name type="scientific">Corynebacterium humireducens NBRC 106098 = DSM 45392</name>
    <dbReference type="NCBI Taxonomy" id="1223515"/>
    <lineage>
        <taxon>Bacteria</taxon>
        <taxon>Bacillati</taxon>
        <taxon>Actinomycetota</taxon>
        <taxon>Actinomycetes</taxon>
        <taxon>Mycobacteriales</taxon>
        <taxon>Corynebacteriaceae</taxon>
        <taxon>Corynebacterium</taxon>
    </lineage>
</organism>
<keyword evidence="2" id="KW-1185">Reference proteome</keyword>
<evidence type="ECO:0000313" key="2">
    <source>
        <dbReference type="Proteomes" id="UP000031524"/>
    </source>
</evidence>
<sequence length="67" mass="7303">MALRIIPLSLSDLFNSLPTDQHLNPQEEGIAFTGQVPGIPQPPAYLDPSHVAVWYLGYLAAASEKEN</sequence>
<accession>A0A0B5DC12</accession>